<keyword evidence="1 5" id="KW-0245">EGF-like domain</keyword>
<proteinExistence type="predicted"/>
<dbReference type="GO" id="GO:0005886">
    <property type="term" value="C:plasma membrane"/>
    <property type="evidence" value="ECO:0007669"/>
    <property type="project" value="TreeGrafter"/>
</dbReference>
<comment type="caution">
    <text evidence="7">The sequence shown here is derived from an EMBL/GenBank/DDBJ whole genome shotgun (WGS) entry which is preliminary data.</text>
</comment>
<evidence type="ECO:0000313" key="8">
    <source>
        <dbReference type="Proteomes" id="UP000663836"/>
    </source>
</evidence>
<gene>
    <name evidence="7" type="ORF">JBS370_LOCUS27074</name>
</gene>
<dbReference type="Gene3D" id="2.10.25.10">
    <property type="entry name" value="Laminin"/>
    <property type="match status" value="1"/>
</dbReference>
<dbReference type="Proteomes" id="UP000663836">
    <property type="component" value="Unassembled WGS sequence"/>
</dbReference>
<dbReference type="InterPro" id="IPR000742">
    <property type="entry name" value="EGF"/>
</dbReference>
<feature type="disulfide bond" evidence="5">
    <location>
        <begin position="213"/>
        <end position="222"/>
    </location>
</feature>
<dbReference type="EMBL" id="CAJOBD010004971">
    <property type="protein sequence ID" value="CAF4015168.1"/>
    <property type="molecule type" value="Genomic_DNA"/>
</dbReference>
<protein>
    <recommendedName>
        <fullName evidence="6">EGF-like domain-containing protein</fullName>
    </recommendedName>
</protein>
<feature type="domain" description="EGF-like" evidence="6">
    <location>
        <begin position="264"/>
        <end position="306"/>
    </location>
</feature>
<keyword evidence="3" id="KW-0677">Repeat</keyword>
<dbReference type="AlphaFoldDB" id="A0A819PRK3"/>
<sequence>MPQQETITNYTHFPYKEENDGQEGWICGRGVAIRRNKTNTTECFCPPSLYGEYCQHFSDRITIITSLYNIPQKLLEQSSNTIKILASLLSDDSVIDYYIFHVPLIFSKNLNKKFRFNLIHSRPKILSESYTVRFEAYHLSVDSSIKFISVWEYPIHFPFLPSYRLAQVLKFENDQTISSKPHICHVANPCRHESTCHPVMNKLNNMSAYYCRCNTNSFGKQCEQLLAPSSSSSICSKHALLYLISPSKSICLCPTYRYGPTCSINHTCVYKNPCGVNRGKCYNNPDNLTRDYICVCDKKFFGDHCEFDSAVIRINFTDFVFVQSPSNFIMSSIIQLCDLHNKTFDLIVREKRVYQGLPSHTTEIFHNNHYLPMLAIMKLYHKQQLSNDYVANLKQPAYFILYITPFKVSHMNLTSIINMTNYCPHTAIAFQKNISDASYLSEYECSGRCRAGGQCIHGDLDDRKDFVCLCPRCYYGSVCQHNTELFSFTLETLLTDDLYSPSDVVRRLFSSMKSQS</sequence>
<dbReference type="PROSITE" id="PS50026">
    <property type="entry name" value="EGF_3"/>
    <property type="match status" value="3"/>
</dbReference>
<dbReference type="PROSITE" id="PS00022">
    <property type="entry name" value="EGF_1"/>
    <property type="match status" value="3"/>
</dbReference>
<dbReference type="InterPro" id="IPR051022">
    <property type="entry name" value="Notch_Cell-Fate_Det"/>
</dbReference>
<feature type="domain" description="EGF-like" evidence="6">
    <location>
        <begin position="180"/>
        <end position="223"/>
    </location>
</feature>
<reference evidence="7" key="1">
    <citation type="submission" date="2021-02" db="EMBL/GenBank/DDBJ databases">
        <authorList>
            <person name="Nowell W R."/>
        </authorList>
    </citation>
    <scope>NUCLEOTIDE SEQUENCE</scope>
</reference>
<feature type="disulfide bond" evidence="5">
    <location>
        <begin position="296"/>
        <end position="305"/>
    </location>
</feature>
<evidence type="ECO:0000256" key="3">
    <source>
        <dbReference type="ARBA" id="ARBA00022737"/>
    </source>
</evidence>
<feature type="disulfide bond" evidence="5">
    <location>
        <begin position="445"/>
        <end position="455"/>
    </location>
</feature>
<organism evidence="7 8">
    <name type="scientific">Rotaria sordida</name>
    <dbReference type="NCBI Taxonomy" id="392033"/>
    <lineage>
        <taxon>Eukaryota</taxon>
        <taxon>Metazoa</taxon>
        <taxon>Spiralia</taxon>
        <taxon>Gnathifera</taxon>
        <taxon>Rotifera</taxon>
        <taxon>Eurotatoria</taxon>
        <taxon>Bdelloidea</taxon>
        <taxon>Philodinida</taxon>
        <taxon>Philodinidae</taxon>
        <taxon>Rotaria</taxon>
    </lineage>
</organism>
<evidence type="ECO:0000256" key="1">
    <source>
        <dbReference type="ARBA" id="ARBA00022536"/>
    </source>
</evidence>
<name>A0A819PRK3_9BILA</name>
<dbReference type="GO" id="GO:0007157">
    <property type="term" value="P:heterophilic cell-cell adhesion via plasma membrane cell adhesion molecules"/>
    <property type="evidence" value="ECO:0007669"/>
    <property type="project" value="TreeGrafter"/>
</dbReference>
<dbReference type="GO" id="GO:0032991">
    <property type="term" value="C:protein-containing complex"/>
    <property type="evidence" value="ECO:0007669"/>
    <property type="project" value="TreeGrafter"/>
</dbReference>
<evidence type="ECO:0000256" key="4">
    <source>
        <dbReference type="ARBA" id="ARBA00023157"/>
    </source>
</evidence>
<evidence type="ECO:0000256" key="5">
    <source>
        <dbReference type="PROSITE-ProRule" id="PRU00076"/>
    </source>
</evidence>
<dbReference type="PANTHER" id="PTHR24049:SF22">
    <property type="entry name" value="DROSOPHILA CRUMBS HOMOLOG"/>
    <property type="match status" value="1"/>
</dbReference>
<dbReference type="GO" id="GO:0045197">
    <property type="term" value="P:establishment or maintenance of epithelial cell apical/basal polarity"/>
    <property type="evidence" value="ECO:0007669"/>
    <property type="project" value="TreeGrafter"/>
</dbReference>
<keyword evidence="4 5" id="KW-1015">Disulfide bond</keyword>
<keyword evidence="2" id="KW-0732">Signal</keyword>
<evidence type="ECO:0000259" key="6">
    <source>
        <dbReference type="PROSITE" id="PS50026"/>
    </source>
</evidence>
<feature type="disulfide bond" evidence="5">
    <location>
        <begin position="470"/>
        <end position="479"/>
    </location>
</feature>
<dbReference type="SMART" id="SM00181">
    <property type="entry name" value="EGF"/>
    <property type="match status" value="3"/>
</dbReference>
<accession>A0A819PRK3</accession>
<feature type="domain" description="EGF-like" evidence="6">
    <location>
        <begin position="441"/>
        <end position="480"/>
    </location>
</feature>
<evidence type="ECO:0000256" key="2">
    <source>
        <dbReference type="ARBA" id="ARBA00022729"/>
    </source>
</evidence>
<dbReference type="SUPFAM" id="SSF57196">
    <property type="entry name" value="EGF/Laminin"/>
    <property type="match status" value="2"/>
</dbReference>
<comment type="caution">
    <text evidence="5">Lacks conserved residue(s) required for the propagation of feature annotation.</text>
</comment>
<evidence type="ECO:0000313" key="7">
    <source>
        <dbReference type="EMBL" id="CAF4015168.1"/>
    </source>
</evidence>
<dbReference type="PANTHER" id="PTHR24049">
    <property type="entry name" value="CRUMBS FAMILY MEMBER"/>
    <property type="match status" value="1"/>
</dbReference>